<evidence type="ECO:0008006" key="9">
    <source>
        <dbReference type="Google" id="ProtNLM"/>
    </source>
</evidence>
<keyword evidence="1" id="KW-0547">Nucleotide-binding</keyword>
<dbReference type="GO" id="GO:0005829">
    <property type="term" value="C:cytosol"/>
    <property type="evidence" value="ECO:0007669"/>
    <property type="project" value="TreeGrafter"/>
</dbReference>
<evidence type="ECO:0000313" key="8">
    <source>
        <dbReference type="EMBL" id="QHT87845.1"/>
    </source>
</evidence>
<organism evidence="8">
    <name type="scientific">viral metagenome</name>
    <dbReference type="NCBI Taxonomy" id="1070528"/>
    <lineage>
        <taxon>unclassified sequences</taxon>
        <taxon>metagenomes</taxon>
        <taxon>organismal metagenomes</taxon>
    </lineage>
</organism>
<dbReference type="SUPFAM" id="SSF52540">
    <property type="entry name" value="P-loop containing nucleoside triphosphate hydrolases"/>
    <property type="match status" value="1"/>
</dbReference>
<keyword evidence="2" id="KW-0378">Hydrolase</keyword>
<evidence type="ECO:0000256" key="3">
    <source>
        <dbReference type="ARBA" id="ARBA00022806"/>
    </source>
</evidence>
<dbReference type="InterPro" id="IPR050079">
    <property type="entry name" value="DEAD_box_RNA_helicase"/>
</dbReference>
<name>A0A6C0I616_9ZZZZ</name>
<dbReference type="InterPro" id="IPR014001">
    <property type="entry name" value="Helicase_ATP-bd"/>
</dbReference>
<feature type="domain" description="Helicase ATP-binding" evidence="5">
    <location>
        <begin position="49"/>
        <end position="221"/>
    </location>
</feature>
<keyword evidence="3" id="KW-0347">Helicase</keyword>
<dbReference type="InterPro" id="IPR011545">
    <property type="entry name" value="DEAD/DEAH_box_helicase_dom"/>
</dbReference>
<dbReference type="EMBL" id="MN740102">
    <property type="protein sequence ID" value="QHT87845.1"/>
    <property type="molecule type" value="Genomic_DNA"/>
</dbReference>
<dbReference type="InterPro" id="IPR000629">
    <property type="entry name" value="RNA-helicase_DEAD-box_CS"/>
</dbReference>
<reference evidence="8" key="1">
    <citation type="journal article" date="2020" name="Nature">
        <title>Giant virus diversity and host interactions through global metagenomics.</title>
        <authorList>
            <person name="Schulz F."/>
            <person name="Roux S."/>
            <person name="Paez-Espino D."/>
            <person name="Jungbluth S."/>
            <person name="Walsh D.A."/>
            <person name="Denef V.J."/>
            <person name="McMahon K.D."/>
            <person name="Konstantinidis K.T."/>
            <person name="Eloe-Fadrosh E.A."/>
            <person name="Kyrpides N.C."/>
            <person name="Woyke T."/>
        </authorList>
    </citation>
    <scope>NUCLEOTIDE SEQUENCE</scope>
    <source>
        <strain evidence="8">GVMAG-M-3300023184-191</strain>
    </source>
</reference>
<dbReference type="AlphaFoldDB" id="A0A6C0I616"/>
<protein>
    <recommendedName>
        <fullName evidence="9">Helicase</fullName>
    </recommendedName>
</protein>
<evidence type="ECO:0000256" key="1">
    <source>
        <dbReference type="ARBA" id="ARBA00022741"/>
    </source>
</evidence>
<dbReference type="GO" id="GO:0005524">
    <property type="term" value="F:ATP binding"/>
    <property type="evidence" value="ECO:0007669"/>
    <property type="project" value="UniProtKB-KW"/>
</dbReference>
<dbReference type="PROSITE" id="PS51194">
    <property type="entry name" value="HELICASE_CTER"/>
    <property type="match status" value="1"/>
</dbReference>
<dbReference type="InterPro" id="IPR014014">
    <property type="entry name" value="RNA_helicase_DEAD_Q_motif"/>
</dbReference>
<dbReference type="Pfam" id="PF00270">
    <property type="entry name" value="DEAD"/>
    <property type="match status" value="1"/>
</dbReference>
<accession>A0A6C0I616</accession>
<dbReference type="InterPro" id="IPR001650">
    <property type="entry name" value="Helicase_C-like"/>
</dbReference>
<evidence type="ECO:0000259" key="5">
    <source>
        <dbReference type="PROSITE" id="PS51192"/>
    </source>
</evidence>
<dbReference type="Gene3D" id="3.40.50.300">
    <property type="entry name" value="P-loop containing nucleotide triphosphate hydrolases"/>
    <property type="match status" value="2"/>
</dbReference>
<evidence type="ECO:0000259" key="7">
    <source>
        <dbReference type="PROSITE" id="PS51195"/>
    </source>
</evidence>
<dbReference type="GO" id="GO:0003676">
    <property type="term" value="F:nucleic acid binding"/>
    <property type="evidence" value="ECO:0007669"/>
    <property type="project" value="InterPro"/>
</dbReference>
<dbReference type="GO" id="GO:0016787">
    <property type="term" value="F:hydrolase activity"/>
    <property type="evidence" value="ECO:0007669"/>
    <property type="project" value="UniProtKB-KW"/>
</dbReference>
<feature type="domain" description="Helicase C-terminal" evidence="6">
    <location>
        <begin position="249"/>
        <end position="392"/>
    </location>
</feature>
<dbReference type="SMART" id="SM00487">
    <property type="entry name" value="DEXDc"/>
    <property type="match status" value="1"/>
</dbReference>
<dbReference type="PROSITE" id="PS51195">
    <property type="entry name" value="Q_MOTIF"/>
    <property type="match status" value="1"/>
</dbReference>
<keyword evidence="4" id="KW-0067">ATP-binding</keyword>
<dbReference type="CDD" id="cd18787">
    <property type="entry name" value="SF2_C_DEAD"/>
    <property type="match status" value="1"/>
</dbReference>
<dbReference type="InterPro" id="IPR027417">
    <property type="entry name" value="P-loop_NTPase"/>
</dbReference>
<dbReference type="PANTHER" id="PTHR47959:SF1">
    <property type="entry name" value="ATP-DEPENDENT RNA HELICASE DBPA"/>
    <property type="match status" value="1"/>
</dbReference>
<proteinExistence type="predicted"/>
<dbReference type="Pfam" id="PF00271">
    <property type="entry name" value="Helicase_C"/>
    <property type="match status" value="1"/>
</dbReference>
<dbReference type="GO" id="GO:0003724">
    <property type="term" value="F:RNA helicase activity"/>
    <property type="evidence" value="ECO:0007669"/>
    <property type="project" value="InterPro"/>
</dbReference>
<feature type="domain" description="DEAD-box RNA helicase Q" evidence="7">
    <location>
        <begin position="18"/>
        <end position="46"/>
    </location>
</feature>
<dbReference type="PROSITE" id="PS00039">
    <property type="entry name" value="DEAD_ATP_HELICASE"/>
    <property type="match status" value="1"/>
</dbReference>
<evidence type="ECO:0000256" key="4">
    <source>
        <dbReference type="ARBA" id="ARBA00022840"/>
    </source>
</evidence>
<evidence type="ECO:0000259" key="6">
    <source>
        <dbReference type="PROSITE" id="PS51194"/>
    </source>
</evidence>
<sequence>MTAPNPIPASTPTREFEAWEDIPDLNPHLMRGIYGYGFEKPSPIQQKSILSIIDGRDVIAQAQSGSGKTGAFATGALNRVRLDVKQPQALIIAPTRELAKQIHDVVRDLGTQMTGLNVQLLIGGTSTDDDVADLKTNGPQIIIGCPGRVHDILRRQPAIGRGMQMLVLDEADEMLSAGFNEQIYNIFQQLNTNVQVCLFSATMPPELHSLSDKFMRDPVRILVKSEMLTLEGISQFHVALETDHDKYATLKDLFTRISVSQCIIYCNSIRRVSDLAEAMTNDGFPVCCIHSGMEKEVRDKAYQEFRSGAHRVLISSNVTARGIDIQQVSTVINFDMPRDVHTYLHRIGRSGRWGRKGSGVNFITRRDFRKLKEIESYYGTSIPELPANFGLA</sequence>
<evidence type="ECO:0000256" key="2">
    <source>
        <dbReference type="ARBA" id="ARBA00022801"/>
    </source>
</evidence>
<dbReference type="SMART" id="SM00490">
    <property type="entry name" value="HELICc"/>
    <property type="match status" value="1"/>
</dbReference>
<dbReference type="PROSITE" id="PS51192">
    <property type="entry name" value="HELICASE_ATP_BIND_1"/>
    <property type="match status" value="1"/>
</dbReference>
<dbReference type="PANTHER" id="PTHR47959">
    <property type="entry name" value="ATP-DEPENDENT RNA HELICASE RHLE-RELATED"/>
    <property type="match status" value="1"/>
</dbReference>